<dbReference type="FunFam" id="3.90.920.10:FF:000003">
    <property type="entry name" value="DNA primase"/>
    <property type="match status" value="1"/>
</dbReference>
<evidence type="ECO:0000313" key="13">
    <source>
        <dbReference type="EMBL" id="KAG1568589.1"/>
    </source>
</evidence>
<evidence type="ECO:0000256" key="3">
    <source>
        <dbReference type="ARBA" id="ARBA00022515"/>
    </source>
</evidence>
<gene>
    <name evidence="13" type="ORF">G6F50_007151</name>
</gene>
<evidence type="ECO:0000256" key="2">
    <source>
        <dbReference type="ARBA" id="ARBA00022478"/>
    </source>
</evidence>
<dbReference type="Pfam" id="PF01896">
    <property type="entry name" value="DNA_primase_S"/>
    <property type="match status" value="1"/>
</dbReference>
<keyword evidence="8" id="KW-0862">Zinc</keyword>
<keyword evidence="3 10" id="KW-0639">Primosome</keyword>
<dbReference type="GO" id="GO:0003899">
    <property type="term" value="F:DNA-directed RNA polymerase activity"/>
    <property type="evidence" value="ECO:0007669"/>
    <property type="project" value="InterPro"/>
</dbReference>
<evidence type="ECO:0000256" key="6">
    <source>
        <dbReference type="ARBA" id="ARBA00022705"/>
    </source>
</evidence>
<dbReference type="GO" id="GO:0046872">
    <property type="term" value="F:metal ion binding"/>
    <property type="evidence" value="ECO:0007669"/>
    <property type="project" value="UniProtKB-KW"/>
</dbReference>
<sequence>MVASPTQLNDSMAMSELEGLDNIFSDDEMMDEVDDEFARVNIDATSGLFHSDALIGADPNNVVFFYRMFYNSLFPYKPYFQWLNFDTTPNRNFTHREFSFTLPSDIYIRFKSFANIDELKKEIERIQPIKIDIGAIYAVKPNLKKTVSEKAFKPIEKELVLDIDMTDYDDIRSCCSGGDICHLCWEFMTVAMKVIDAALRDDFGFKHVLWVYSGRRGVHCWISDERARRLTNDRRKAIVNYLNVVKGSAQKARRVKLNVLHPSLKRSLDILNEHFDHLLLNNMGILDTEEGRRKILEIIPDGAAKEKIEKMWQENTHGSAQEKWDYLNKTIEKIESKKRYKDHVGRDIVFQYAYPRLDVKVSTNINHLLKSPFCVHPKTLKVCVPIRIEDCENFDPLNVPTLPSLSAEIHAYNNNDQADKSIADYKKTSLAPYIDYFDKYAKSIILQTKKDKRVYGRKRIYTSLPTMAKTKSPTASKTRAASPVTSSRLSWEWINPSEDNNYYATKQKNSGALSAVKQNLTEMFLPVGYPESVHSCYKKFHSWLFLETYVGSAVGVLCSQAMLASLGLGTVEATGGAVAIQWVLKDGIGEIGKLFFIKKYASTFDSHPKTWKFVCEILSSVGSFLQLCTSIVSPKFFLPLAAAGNMFELIHESIWLASHMTFTKHFSPNGNIGDIVAKDDAQMSTAHLLGMLSGVGLISISHSPLFLFGAFAVLSPINIWSTVKMLHAAEFEILNQAKLTLLAREYIDQGHVATYEKLRDREIGFGEWIKPSYRKKRGAISIKIKMGPSAEQAYGSSHEVQEVVHTLKQENYLLNHHKNTMWILFHQDAGSKDVLKSVLHSLKFHDILSKESINKETDWDNYMNALRTSLDWTRENYDLFAAELDEKNWQIDTVYWNDSGMRLAWDRGDKQ</sequence>
<proteinExistence type="inferred from homology"/>
<comment type="similarity">
    <text evidence="1 10">Belongs to the eukaryotic-type primase small subunit family.</text>
</comment>
<evidence type="ECO:0000256" key="1">
    <source>
        <dbReference type="ARBA" id="ARBA00009762"/>
    </source>
</evidence>
<dbReference type="PANTHER" id="PTHR10536">
    <property type="entry name" value="DNA PRIMASE SMALL SUBUNIT"/>
    <property type="match status" value="1"/>
</dbReference>
<dbReference type="GO" id="GO:0006269">
    <property type="term" value="P:DNA replication, synthesis of primer"/>
    <property type="evidence" value="ECO:0007669"/>
    <property type="project" value="UniProtKB-KW"/>
</dbReference>
<dbReference type="Pfam" id="PF24160">
    <property type="entry name" value="UVB_sens_C"/>
    <property type="match status" value="1"/>
</dbReference>
<dbReference type="SUPFAM" id="SSF56747">
    <property type="entry name" value="Prim-pol domain"/>
    <property type="match status" value="1"/>
</dbReference>
<feature type="domain" description="Root UVB sensitive protein C-terminal" evidence="12">
    <location>
        <begin position="781"/>
        <end position="895"/>
    </location>
</feature>
<evidence type="ECO:0000256" key="8">
    <source>
        <dbReference type="ARBA" id="ARBA00022833"/>
    </source>
</evidence>
<keyword evidence="14" id="KW-1185">Reference proteome</keyword>
<evidence type="ECO:0000256" key="5">
    <source>
        <dbReference type="ARBA" id="ARBA00022695"/>
    </source>
</evidence>
<keyword evidence="2 10" id="KW-0240">DNA-directed RNA polymerase</keyword>
<feature type="domain" description="Protein root UVB sensitive/RUS" evidence="11">
    <location>
        <begin position="514"/>
        <end position="749"/>
    </location>
</feature>
<dbReference type="InterPro" id="IPR054549">
    <property type="entry name" value="UVB_sens_RUS_dom"/>
</dbReference>
<evidence type="ECO:0000259" key="11">
    <source>
        <dbReference type="Pfam" id="PF04884"/>
    </source>
</evidence>
<organism evidence="13 14">
    <name type="scientific">Rhizopus delemar</name>
    <dbReference type="NCBI Taxonomy" id="936053"/>
    <lineage>
        <taxon>Eukaryota</taxon>
        <taxon>Fungi</taxon>
        <taxon>Fungi incertae sedis</taxon>
        <taxon>Mucoromycota</taxon>
        <taxon>Mucoromycotina</taxon>
        <taxon>Mucoromycetes</taxon>
        <taxon>Mucorales</taxon>
        <taxon>Mucorineae</taxon>
        <taxon>Rhizopodaceae</taxon>
        <taxon>Rhizopus</taxon>
    </lineage>
</organism>
<keyword evidence="9" id="KW-0804">Transcription</keyword>
<keyword evidence="4 10" id="KW-0808">Transferase</keyword>
<evidence type="ECO:0000256" key="7">
    <source>
        <dbReference type="ARBA" id="ARBA00022723"/>
    </source>
</evidence>
<evidence type="ECO:0000256" key="9">
    <source>
        <dbReference type="ARBA" id="ARBA00023163"/>
    </source>
</evidence>
<dbReference type="InterPro" id="IPR002755">
    <property type="entry name" value="DNA_primase_S"/>
</dbReference>
<dbReference type="CDD" id="cd04860">
    <property type="entry name" value="AE_Prim_S"/>
    <property type="match status" value="1"/>
</dbReference>
<keyword evidence="5" id="KW-0548">Nucleotidyltransferase</keyword>
<keyword evidence="7" id="KW-0479">Metal-binding</keyword>
<dbReference type="Proteomes" id="UP000740926">
    <property type="component" value="Unassembled WGS sequence"/>
</dbReference>
<evidence type="ECO:0000259" key="12">
    <source>
        <dbReference type="Pfam" id="PF24160"/>
    </source>
</evidence>
<accession>A0A9P6Z280</accession>
<name>A0A9P6Z280_9FUNG</name>
<dbReference type="GO" id="GO:0005658">
    <property type="term" value="C:alpha DNA polymerase:primase complex"/>
    <property type="evidence" value="ECO:0007669"/>
    <property type="project" value="UniProtKB-ARBA"/>
</dbReference>
<keyword evidence="6 10" id="KW-0235">DNA replication</keyword>
<dbReference type="InterPro" id="IPR014052">
    <property type="entry name" value="DNA_primase_ssu_euk/arc"/>
</dbReference>
<dbReference type="InterPro" id="IPR055412">
    <property type="entry name" value="UVB_sens_C"/>
</dbReference>
<dbReference type="EC" id="2.7.7.-" evidence="10"/>
<dbReference type="Pfam" id="PF04884">
    <property type="entry name" value="UVB_sens_prot"/>
    <property type="match status" value="1"/>
</dbReference>
<dbReference type="AlphaFoldDB" id="A0A9P6Z280"/>
<reference evidence="13 14" key="1">
    <citation type="journal article" date="2020" name="Microb. Genom.">
        <title>Genetic diversity of clinical and environmental Mucorales isolates obtained from an investigation of mucormycosis cases among solid organ transplant recipients.</title>
        <authorList>
            <person name="Nguyen M.H."/>
            <person name="Kaul D."/>
            <person name="Muto C."/>
            <person name="Cheng S.J."/>
            <person name="Richter R.A."/>
            <person name="Bruno V.M."/>
            <person name="Liu G."/>
            <person name="Beyhan S."/>
            <person name="Sundermann A.J."/>
            <person name="Mounaud S."/>
            <person name="Pasculle A.W."/>
            <person name="Nierman W.C."/>
            <person name="Driscoll E."/>
            <person name="Cumbie R."/>
            <person name="Clancy C.J."/>
            <person name="Dupont C.L."/>
        </authorList>
    </citation>
    <scope>NUCLEOTIDE SEQUENCE [LARGE SCALE GENOMIC DNA]</scope>
    <source>
        <strain evidence="13 14">GL24</strain>
    </source>
</reference>
<evidence type="ECO:0000313" key="14">
    <source>
        <dbReference type="Proteomes" id="UP000740926"/>
    </source>
</evidence>
<dbReference type="Gene3D" id="3.90.920.10">
    <property type="entry name" value="DNA primase, PRIM domain"/>
    <property type="match status" value="1"/>
</dbReference>
<comment type="caution">
    <text evidence="13">The sequence shown here is derived from an EMBL/GenBank/DDBJ whole genome shotgun (WGS) entry which is preliminary data.</text>
</comment>
<dbReference type="EMBL" id="JAANIU010001106">
    <property type="protein sequence ID" value="KAG1568589.1"/>
    <property type="molecule type" value="Genomic_DNA"/>
</dbReference>
<dbReference type="NCBIfam" id="TIGR00335">
    <property type="entry name" value="primase_sml"/>
    <property type="match status" value="1"/>
</dbReference>
<evidence type="ECO:0000256" key="4">
    <source>
        <dbReference type="ARBA" id="ARBA00022679"/>
    </source>
</evidence>
<evidence type="ECO:0000256" key="10">
    <source>
        <dbReference type="RuleBase" id="RU003514"/>
    </source>
</evidence>
<protein>
    <recommendedName>
        <fullName evidence="10">DNA primase</fullName>
        <ecNumber evidence="10">2.7.7.-</ecNumber>
    </recommendedName>
</protein>